<comment type="subcellular location">
    <subcellularLocation>
        <location evidence="5">Cell inner membrane</location>
        <topology evidence="5">Multi-pass membrane protein</topology>
    </subcellularLocation>
    <subcellularLocation>
        <location evidence="1">Membrane</location>
        <topology evidence="1">Multi-pass membrane protein</topology>
    </subcellularLocation>
</comment>
<keyword evidence="5" id="KW-0813">Transport</keyword>
<evidence type="ECO:0000259" key="6">
    <source>
        <dbReference type="PROSITE" id="PS51012"/>
    </source>
</evidence>
<dbReference type="InterPro" id="IPR013525">
    <property type="entry name" value="ABC2_TM"/>
</dbReference>
<keyword evidence="5" id="KW-1003">Cell membrane</keyword>
<feature type="transmembrane region" description="Helical" evidence="5">
    <location>
        <begin position="118"/>
        <end position="143"/>
    </location>
</feature>
<dbReference type="PRINTS" id="PR00164">
    <property type="entry name" value="ABC2TRNSPORT"/>
</dbReference>
<dbReference type="Proteomes" id="UP001271769">
    <property type="component" value="Unassembled WGS sequence"/>
</dbReference>
<evidence type="ECO:0000313" key="8">
    <source>
        <dbReference type="Proteomes" id="UP001271769"/>
    </source>
</evidence>
<feature type="transmembrane region" description="Helical" evidence="5">
    <location>
        <begin position="36"/>
        <end position="58"/>
    </location>
</feature>
<organism evidence="7 8">
    <name type="scientific">Dongia rigui</name>
    <dbReference type="NCBI Taxonomy" id="940149"/>
    <lineage>
        <taxon>Bacteria</taxon>
        <taxon>Pseudomonadati</taxon>
        <taxon>Pseudomonadota</taxon>
        <taxon>Alphaproteobacteria</taxon>
        <taxon>Rhodospirillales</taxon>
        <taxon>Dongiaceae</taxon>
        <taxon>Dongia</taxon>
    </lineage>
</organism>
<feature type="transmembrane region" description="Helical" evidence="5">
    <location>
        <begin position="182"/>
        <end position="203"/>
    </location>
</feature>
<sequence length="268" mass="29109">MSVTSRLAPLRRFGPVNWMGLATLIQREARRGLQDYNYQILGPVVSSLLYLAVFHLALRTTGTAESNADLLNFIAPGLIIFVACEKAFECAAGSFIFDKHERVIADLLMAPLAPAERVLGYLGGCCLAGGAVGIAVALVTLFFANLSLYSVGALVFFALMGMMLHALIGILVGIWAEKWDSFAAVHTFLLLPLSFLSGLFYRIENLPEAGQALVRFNPVFYAIDGFRFGMTGTGSADPMIGAGVLLAINVALFALTYVWFRRGYRLKP</sequence>
<dbReference type="PANTHER" id="PTHR43332:SF2">
    <property type="entry name" value="INNER MEMBRANE TRANSPORT PERMEASE YADH"/>
    <property type="match status" value="1"/>
</dbReference>
<comment type="caution">
    <text evidence="7">The sequence shown here is derived from an EMBL/GenBank/DDBJ whole genome shotgun (WGS) entry which is preliminary data.</text>
</comment>
<keyword evidence="4 5" id="KW-0472">Membrane</keyword>
<dbReference type="PROSITE" id="PS51012">
    <property type="entry name" value="ABC_TM2"/>
    <property type="match status" value="1"/>
</dbReference>
<dbReference type="InterPro" id="IPR052522">
    <property type="entry name" value="ABC-2_transport_permease"/>
</dbReference>
<keyword evidence="3 5" id="KW-1133">Transmembrane helix</keyword>
<evidence type="ECO:0000256" key="5">
    <source>
        <dbReference type="RuleBase" id="RU361157"/>
    </source>
</evidence>
<evidence type="ECO:0000256" key="3">
    <source>
        <dbReference type="ARBA" id="ARBA00022989"/>
    </source>
</evidence>
<dbReference type="InterPro" id="IPR000412">
    <property type="entry name" value="ABC_2_transport"/>
</dbReference>
<feature type="domain" description="ABC transmembrane type-2" evidence="6">
    <location>
        <begin position="34"/>
        <end position="263"/>
    </location>
</feature>
<evidence type="ECO:0000256" key="2">
    <source>
        <dbReference type="ARBA" id="ARBA00022692"/>
    </source>
</evidence>
<feature type="transmembrane region" description="Helical" evidence="5">
    <location>
        <begin position="239"/>
        <end position="260"/>
    </location>
</feature>
<evidence type="ECO:0000313" key="7">
    <source>
        <dbReference type="EMBL" id="MDY0872450.1"/>
    </source>
</evidence>
<dbReference type="RefSeq" id="WP_320500879.1">
    <property type="nucleotide sequence ID" value="NZ_JAXCLX010000001.1"/>
</dbReference>
<reference evidence="7 8" key="1">
    <citation type="journal article" date="2013" name="Antonie Van Leeuwenhoek">
        <title>Dongia rigui sp. nov., isolated from freshwater of a large wetland in Korea.</title>
        <authorList>
            <person name="Baik K.S."/>
            <person name="Hwang Y.M."/>
            <person name="Choi J.S."/>
            <person name="Kwon J."/>
            <person name="Seong C.N."/>
        </authorList>
    </citation>
    <scope>NUCLEOTIDE SEQUENCE [LARGE SCALE GENOMIC DNA]</scope>
    <source>
        <strain evidence="7 8">04SU4-P</strain>
    </source>
</reference>
<accession>A0ABU5DZV4</accession>
<feature type="transmembrane region" description="Helical" evidence="5">
    <location>
        <begin position="70"/>
        <end position="97"/>
    </location>
</feature>
<keyword evidence="2 5" id="KW-0812">Transmembrane</keyword>
<evidence type="ECO:0000256" key="4">
    <source>
        <dbReference type="ARBA" id="ARBA00023136"/>
    </source>
</evidence>
<comment type="similarity">
    <text evidence="5">Belongs to the ABC-2 integral membrane protein family.</text>
</comment>
<name>A0ABU5DZV4_9PROT</name>
<dbReference type="PIRSF" id="PIRSF006648">
    <property type="entry name" value="DrrB"/>
    <property type="match status" value="1"/>
</dbReference>
<proteinExistence type="inferred from homology"/>
<evidence type="ECO:0000256" key="1">
    <source>
        <dbReference type="ARBA" id="ARBA00004141"/>
    </source>
</evidence>
<feature type="transmembrane region" description="Helical" evidence="5">
    <location>
        <begin position="149"/>
        <end position="175"/>
    </location>
</feature>
<keyword evidence="8" id="KW-1185">Reference proteome</keyword>
<gene>
    <name evidence="7" type="ORF">SMD31_10970</name>
</gene>
<dbReference type="Pfam" id="PF01061">
    <property type="entry name" value="ABC2_membrane"/>
    <property type="match status" value="1"/>
</dbReference>
<protein>
    <recommendedName>
        <fullName evidence="5">Transport permease protein</fullName>
    </recommendedName>
</protein>
<dbReference type="EMBL" id="JAXCLX010000001">
    <property type="protein sequence ID" value="MDY0872450.1"/>
    <property type="molecule type" value="Genomic_DNA"/>
</dbReference>
<dbReference type="InterPro" id="IPR047817">
    <property type="entry name" value="ABC2_TM_bact-type"/>
</dbReference>
<dbReference type="PANTHER" id="PTHR43332">
    <property type="entry name" value="INNER MEMBRANE TRANSPORT PERMEASE YADH-RELATED"/>
    <property type="match status" value="1"/>
</dbReference>